<dbReference type="PANTHER" id="PTHR33026">
    <property type="entry name" value="OS06G0360600 PROTEIN"/>
    <property type="match status" value="1"/>
</dbReference>
<sequence length="156" mass="18102">MAAKVQEAEMKKASKARNREGEKGQWWPCDVTESELKAFEMEAPEANERVFTKAWVERALSLPPSEFFLEVLNTYRLQPHNICPNSNLLLSNFATLCEGYLGVRSNIRLLQFFYRVKKETNKKAMVNCGSMTFVLRQKRIFLPFSSHESVRYWNAG</sequence>
<evidence type="ECO:0000313" key="4">
    <source>
        <dbReference type="Proteomes" id="UP001231189"/>
    </source>
</evidence>
<keyword evidence="4" id="KW-1185">Reference proteome</keyword>
<evidence type="ECO:0000259" key="2">
    <source>
        <dbReference type="Pfam" id="PF04195"/>
    </source>
</evidence>
<feature type="region of interest" description="Disordered" evidence="1">
    <location>
        <begin position="1"/>
        <end position="22"/>
    </location>
</feature>
<evidence type="ECO:0000313" key="3">
    <source>
        <dbReference type="EMBL" id="KAK1643336.1"/>
    </source>
</evidence>
<reference evidence="3" key="1">
    <citation type="submission" date="2023-07" db="EMBL/GenBank/DDBJ databases">
        <title>A chromosome-level genome assembly of Lolium multiflorum.</title>
        <authorList>
            <person name="Chen Y."/>
            <person name="Copetti D."/>
            <person name="Kolliker R."/>
            <person name="Studer B."/>
        </authorList>
    </citation>
    <scope>NUCLEOTIDE SEQUENCE</scope>
    <source>
        <strain evidence="3">02402/16</strain>
        <tissue evidence="3">Leaf</tissue>
    </source>
</reference>
<accession>A0AAD8W4E9</accession>
<comment type="caution">
    <text evidence="3">The sequence shown here is derived from an EMBL/GenBank/DDBJ whole genome shotgun (WGS) entry which is preliminary data.</text>
</comment>
<gene>
    <name evidence="3" type="ORF">QYE76_061141</name>
</gene>
<evidence type="ECO:0000256" key="1">
    <source>
        <dbReference type="SAM" id="MobiDB-lite"/>
    </source>
</evidence>
<protein>
    <recommendedName>
        <fullName evidence="2">Transposase (putative) gypsy type domain-containing protein</fullName>
    </recommendedName>
</protein>
<organism evidence="3 4">
    <name type="scientific">Lolium multiflorum</name>
    <name type="common">Italian ryegrass</name>
    <name type="synonym">Lolium perenne subsp. multiflorum</name>
    <dbReference type="NCBI Taxonomy" id="4521"/>
    <lineage>
        <taxon>Eukaryota</taxon>
        <taxon>Viridiplantae</taxon>
        <taxon>Streptophyta</taxon>
        <taxon>Embryophyta</taxon>
        <taxon>Tracheophyta</taxon>
        <taxon>Spermatophyta</taxon>
        <taxon>Magnoliopsida</taxon>
        <taxon>Liliopsida</taxon>
        <taxon>Poales</taxon>
        <taxon>Poaceae</taxon>
        <taxon>BOP clade</taxon>
        <taxon>Pooideae</taxon>
        <taxon>Poodae</taxon>
        <taxon>Poeae</taxon>
        <taxon>Poeae Chloroplast Group 2 (Poeae type)</taxon>
        <taxon>Loliodinae</taxon>
        <taxon>Loliinae</taxon>
        <taxon>Lolium</taxon>
    </lineage>
</organism>
<proteinExistence type="predicted"/>
<dbReference type="AlphaFoldDB" id="A0AAD8W4E9"/>
<feature type="domain" description="Transposase (putative) gypsy type" evidence="2">
    <location>
        <begin position="50"/>
        <end position="117"/>
    </location>
</feature>
<dbReference type="PANTHER" id="PTHR33026:SF7">
    <property type="entry name" value="OS03G0100275 PROTEIN"/>
    <property type="match status" value="1"/>
</dbReference>
<dbReference type="EMBL" id="JAUUTY010000004">
    <property type="protein sequence ID" value="KAK1643336.1"/>
    <property type="molecule type" value="Genomic_DNA"/>
</dbReference>
<name>A0AAD8W4E9_LOLMU</name>
<dbReference type="Pfam" id="PF04195">
    <property type="entry name" value="Transposase_28"/>
    <property type="match status" value="1"/>
</dbReference>
<dbReference type="InterPro" id="IPR007321">
    <property type="entry name" value="Transposase_28"/>
</dbReference>
<dbReference type="Proteomes" id="UP001231189">
    <property type="component" value="Unassembled WGS sequence"/>
</dbReference>